<evidence type="ECO:0000256" key="1">
    <source>
        <dbReference type="SAM" id="MobiDB-lite"/>
    </source>
</evidence>
<dbReference type="Pfam" id="PF13902">
    <property type="entry name" value="R3H-assoc"/>
    <property type="match status" value="1"/>
</dbReference>
<organism evidence="3 4">
    <name type="scientific">Pan troglodytes</name>
    <name type="common">Chimpanzee</name>
    <dbReference type="NCBI Taxonomy" id="9598"/>
    <lineage>
        <taxon>Eukaryota</taxon>
        <taxon>Metazoa</taxon>
        <taxon>Chordata</taxon>
        <taxon>Craniata</taxon>
        <taxon>Vertebrata</taxon>
        <taxon>Euteleostomi</taxon>
        <taxon>Mammalia</taxon>
        <taxon>Eutheria</taxon>
        <taxon>Euarchontoglires</taxon>
        <taxon>Primates</taxon>
        <taxon>Haplorrhini</taxon>
        <taxon>Catarrhini</taxon>
        <taxon>Hominidae</taxon>
        <taxon>Pan</taxon>
    </lineage>
</organism>
<proteinExistence type="predicted"/>
<sequence>MVALENPECSPEAAEGTPGGRRLLPLPSCLPALASSQVKRLSASRRKQHFINQAVRNSDLVPKAKGRKSLQRLENSLERFHEPLRGGAGAGSSLPGG</sequence>
<comment type="caution">
    <text evidence="3">The sequence shown here is derived from an EMBL/GenBank/DDBJ whole genome shotgun (WGS) entry which is preliminary data.</text>
</comment>
<feature type="region of interest" description="Disordered" evidence="1">
    <location>
        <begin position="1"/>
        <end position="25"/>
    </location>
</feature>
<reference evidence="3 4" key="1">
    <citation type="submission" date="2017-12" db="EMBL/GenBank/DDBJ databases">
        <title>High-resolution comparative analysis of great ape genomes.</title>
        <authorList>
            <person name="Pollen A."/>
            <person name="Hastie A."/>
            <person name="Hormozdiari F."/>
            <person name="Dougherty M."/>
            <person name="Liu R."/>
            <person name="Chaisson M."/>
            <person name="Hoppe E."/>
            <person name="Hill C."/>
            <person name="Pang A."/>
            <person name="Hillier L."/>
            <person name="Baker C."/>
            <person name="Armstrong J."/>
            <person name="Shendure J."/>
            <person name="Paten B."/>
            <person name="Wilson R."/>
            <person name="Chao H."/>
            <person name="Schneider V."/>
            <person name="Ventura M."/>
            <person name="Kronenberg Z."/>
            <person name="Murali S."/>
            <person name="Gordon D."/>
            <person name="Cantsilieris S."/>
            <person name="Munson K."/>
            <person name="Nelson B."/>
            <person name="Raja A."/>
            <person name="Underwood J."/>
            <person name="Diekhans M."/>
            <person name="Fiddes I."/>
            <person name="Haussler D."/>
            <person name="Eichler E."/>
        </authorList>
    </citation>
    <scope>NUCLEOTIDE SEQUENCE [LARGE SCALE GENOMIC DNA]</scope>
    <source>
        <strain evidence="3">Yerkes chimp pedigree #C0471</strain>
    </source>
</reference>
<dbReference type="AlphaFoldDB" id="A0A2J8J2F2"/>
<gene>
    <name evidence="3" type="ORF">CK820_G0051345</name>
</gene>
<evidence type="ECO:0000259" key="2">
    <source>
        <dbReference type="Pfam" id="PF13902"/>
    </source>
</evidence>
<protein>
    <submittedName>
        <fullName evidence="3">R3HDM4 isoform 2</fullName>
    </submittedName>
</protein>
<dbReference type="PANTHER" id="PTHR32019">
    <property type="entry name" value="R3H DOMAIN-CONTAINING PROTEIN 4"/>
    <property type="match status" value="1"/>
</dbReference>
<dbReference type="InterPro" id="IPR025952">
    <property type="entry name" value="R3H-assoc_dom"/>
</dbReference>
<feature type="domain" description="R3H-associated N-terminal" evidence="2">
    <location>
        <begin position="46"/>
        <end position="76"/>
    </location>
</feature>
<dbReference type="STRING" id="9598.ENSPTRP00000070457"/>
<dbReference type="Proteomes" id="UP000236370">
    <property type="component" value="Unassembled WGS sequence"/>
</dbReference>
<dbReference type="EMBL" id="NBAG03000535">
    <property type="protein sequence ID" value="PNI16957.1"/>
    <property type="molecule type" value="Genomic_DNA"/>
</dbReference>
<evidence type="ECO:0000313" key="3">
    <source>
        <dbReference type="EMBL" id="PNI16957.1"/>
    </source>
</evidence>
<accession>A0A2J8J2F2</accession>
<feature type="region of interest" description="Disordered" evidence="1">
    <location>
        <begin position="76"/>
        <end position="97"/>
    </location>
</feature>
<dbReference type="PANTHER" id="PTHR32019:SF2">
    <property type="entry name" value="R3H DOMAIN-CONTAINING PROTEIN 4"/>
    <property type="match status" value="1"/>
</dbReference>
<name>A0A2J8J2F2_PANTR</name>
<evidence type="ECO:0000313" key="4">
    <source>
        <dbReference type="Proteomes" id="UP000236370"/>
    </source>
</evidence>
<dbReference type="InterPro" id="IPR039629">
    <property type="entry name" value="R3HDM4"/>
</dbReference>
<feature type="compositionally biased region" description="Gly residues" evidence="1">
    <location>
        <begin position="86"/>
        <end position="97"/>
    </location>
</feature>